<evidence type="ECO:0000259" key="2">
    <source>
        <dbReference type="Pfam" id="PF05729"/>
    </source>
</evidence>
<organism evidence="3 4">
    <name type="scientific">Nonomuraea typhae</name>
    <dbReference type="NCBI Taxonomy" id="2603600"/>
    <lineage>
        <taxon>Bacteria</taxon>
        <taxon>Bacillati</taxon>
        <taxon>Actinomycetota</taxon>
        <taxon>Actinomycetes</taxon>
        <taxon>Streptosporangiales</taxon>
        <taxon>Streptosporangiaceae</taxon>
        <taxon>Nonomuraea</taxon>
    </lineage>
</organism>
<dbReference type="InterPro" id="IPR007111">
    <property type="entry name" value="NACHT_NTPase"/>
</dbReference>
<evidence type="ECO:0000256" key="1">
    <source>
        <dbReference type="SAM" id="Phobius"/>
    </source>
</evidence>
<comment type="caution">
    <text evidence="3">The sequence shown here is derived from an EMBL/GenBank/DDBJ whole genome shotgun (WGS) entry which is preliminary data.</text>
</comment>
<dbReference type="SUPFAM" id="SSF48371">
    <property type="entry name" value="ARM repeat"/>
    <property type="match status" value="1"/>
</dbReference>
<dbReference type="SUPFAM" id="SSF52540">
    <property type="entry name" value="P-loop containing nucleoside triphosphate hydrolases"/>
    <property type="match status" value="1"/>
</dbReference>
<proteinExistence type="predicted"/>
<dbReference type="InterPro" id="IPR016024">
    <property type="entry name" value="ARM-type_fold"/>
</dbReference>
<evidence type="ECO:0000313" key="4">
    <source>
        <dbReference type="Proteomes" id="UP001612741"/>
    </source>
</evidence>
<keyword evidence="4" id="KW-1185">Reference proteome</keyword>
<protein>
    <submittedName>
        <fullName evidence="3">NACHT domain-containing protein</fullName>
    </submittedName>
</protein>
<accession>A0ABW7ZAK9</accession>
<feature type="domain" description="NACHT" evidence="2">
    <location>
        <begin position="138"/>
        <end position="292"/>
    </location>
</feature>
<feature type="transmembrane region" description="Helical" evidence="1">
    <location>
        <begin position="6"/>
        <end position="24"/>
    </location>
</feature>
<keyword evidence="1" id="KW-0472">Membrane</keyword>
<dbReference type="PANTHER" id="PTHR46844:SF1">
    <property type="entry name" value="SLR5058 PROTEIN"/>
    <property type="match status" value="1"/>
</dbReference>
<keyword evidence="1" id="KW-1133">Transmembrane helix</keyword>
<dbReference type="Proteomes" id="UP001612741">
    <property type="component" value="Unassembled WGS sequence"/>
</dbReference>
<keyword evidence="1" id="KW-0812">Transmembrane</keyword>
<reference evidence="3 4" key="1">
    <citation type="submission" date="2024-10" db="EMBL/GenBank/DDBJ databases">
        <title>The Natural Products Discovery Center: Release of the First 8490 Sequenced Strains for Exploring Actinobacteria Biosynthetic Diversity.</title>
        <authorList>
            <person name="Kalkreuter E."/>
            <person name="Kautsar S.A."/>
            <person name="Yang D."/>
            <person name="Bader C.D."/>
            <person name="Teijaro C.N."/>
            <person name="Fluegel L."/>
            <person name="Davis C.M."/>
            <person name="Simpson J.R."/>
            <person name="Lauterbach L."/>
            <person name="Steele A.D."/>
            <person name="Gui C."/>
            <person name="Meng S."/>
            <person name="Li G."/>
            <person name="Viehrig K."/>
            <person name="Ye F."/>
            <person name="Su P."/>
            <person name="Kiefer A.F."/>
            <person name="Nichols A."/>
            <person name="Cepeda A.J."/>
            <person name="Yan W."/>
            <person name="Fan B."/>
            <person name="Jiang Y."/>
            <person name="Adhikari A."/>
            <person name="Zheng C.-J."/>
            <person name="Schuster L."/>
            <person name="Cowan T.M."/>
            <person name="Smanski M.J."/>
            <person name="Chevrette M.G."/>
            <person name="De Carvalho L.P.S."/>
            <person name="Shen B."/>
        </authorList>
    </citation>
    <scope>NUCLEOTIDE SEQUENCE [LARGE SCALE GENOMIC DNA]</scope>
    <source>
        <strain evidence="3 4">NPDC050545</strain>
    </source>
</reference>
<dbReference type="Pfam" id="PF05729">
    <property type="entry name" value="NACHT"/>
    <property type="match status" value="1"/>
</dbReference>
<name>A0ABW7ZAK9_9ACTN</name>
<dbReference type="EMBL" id="JBITGY010000018">
    <property type="protein sequence ID" value="MFI6505215.1"/>
    <property type="molecule type" value="Genomic_DNA"/>
</dbReference>
<dbReference type="RefSeq" id="WP_397091266.1">
    <property type="nucleotide sequence ID" value="NZ_JBITGY010000018.1"/>
</dbReference>
<sequence length="1009" mass="113306">MGTEIIVALIGLAGGLVTAGLGFYQWRKTHKATHEPAPAKLTRSAEKALGRRRTGLLDRLTDDMRHITLLNRPKPLNIESLYVQLRVHDQQPLRFMHHEELQELRGRQLDDLIELTRAREDERKAEELTPEEALARFRRIVVLGDPGAGKTTMLRYLGFKAARDGILPVFVELRRLAEGSVLDYVGARWAERYGEPDAAELVEHALTSGAAVLLIDGLDEVQGGESSDETDAAYQRVIREIDRLAARYPAAAIAVTCRRAGWRGQLPAFRTLEVLDFDDAQINQFVGNWFDADPAKRDKLKAALRRSSRIQTLSANPLLLSLIAIVFESDLELPERRSKLYSRTIEVLLSEWDSRRDIKRFPRFTADRKRDLLEEIAWHYQRERLAYFPKDELLGMIAEFLPSVDLDPAEAPAILEEICEHYGLLKEQAHEVYGFLHLTVQEYFAAAVAARIGAPAIAEIALVRHDPWWEEVILLLAGQLHDATPLLLALLGRDQGCGETGEWLAADDDVFHNDLLLAGQCLVSTPRIRATWLRGRIVEQVGELMITSPHEQVSKRAAELFKEIGQVDRIEARLQDADPDRRERVAAALGLPDCPDFLEEWDERVLDDPALVLKWLERLAPHATHSDGLQPLRQLMERTDERAIPVLWQLHDLAREDIRAADLLLGCWQALLRLGEIGEEQLWELIDCDVAEIPFSIVKILPTLGDPHRRLAALVNPRTHRIAADALFFDLCTSATSALVEPILGHLRDETIPWPTRWMLTELLDRFSADADLIELLADERVHPMVRTGVAATLAIQGRKEGLPRLLESLPHGLSPVATSAHPSGHRLATFRRQNVYPQKRVYTCLAGSGDADAINVLLARFDSLTASRSPTHPRLEGRAELMLDGLAVAAPEHVTRRLMDMLEGMPAITSWPRNDSLLANLTIVLPPRLTAETLRRVRALSLPLRAADDVARLIRRVSAIAEDPETVRELLKIIDQPGRVWDPADALAALPRVCARARVRVFPDGRVA</sequence>
<dbReference type="Gene3D" id="3.40.50.300">
    <property type="entry name" value="P-loop containing nucleotide triphosphate hydrolases"/>
    <property type="match status" value="1"/>
</dbReference>
<gene>
    <name evidence="3" type="ORF">ACIBG2_48095</name>
</gene>
<evidence type="ECO:0000313" key="3">
    <source>
        <dbReference type="EMBL" id="MFI6505215.1"/>
    </source>
</evidence>
<dbReference type="InterPro" id="IPR027417">
    <property type="entry name" value="P-loop_NTPase"/>
</dbReference>
<dbReference type="PANTHER" id="PTHR46844">
    <property type="entry name" value="SLR5058 PROTEIN"/>
    <property type="match status" value="1"/>
</dbReference>